<dbReference type="EMBL" id="AUZY01011563">
    <property type="protein sequence ID" value="EQD34223.1"/>
    <property type="molecule type" value="Genomic_DNA"/>
</dbReference>
<dbReference type="AlphaFoldDB" id="T0YM92"/>
<reference evidence="1" key="2">
    <citation type="journal article" date="2014" name="ISME J.">
        <title>Microbial stratification in low pH oxic and suboxic macroscopic growths along an acid mine drainage.</title>
        <authorList>
            <person name="Mendez-Garcia C."/>
            <person name="Mesa V."/>
            <person name="Sprenger R.R."/>
            <person name="Richter M."/>
            <person name="Diez M.S."/>
            <person name="Solano J."/>
            <person name="Bargiela R."/>
            <person name="Golyshina O.V."/>
            <person name="Manteca A."/>
            <person name="Ramos J.L."/>
            <person name="Gallego J.R."/>
            <person name="Llorente I."/>
            <person name="Martins Dos Santos V.A."/>
            <person name="Jensen O.N."/>
            <person name="Pelaez A.I."/>
            <person name="Sanchez J."/>
            <person name="Ferrer M."/>
        </authorList>
    </citation>
    <scope>NUCLEOTIDE SEQUENCE</scope>
</reference>
<sequence>MLYADRPGRRPYLHCPVCGGDLLPRFNQTLEGGRALLGYRCSTCPFWTPRRWRVPARYRFWLRR</sequence>
<evidence type="ECO:0000313" key="1">
    <source>
        <dbReference type="EMBL" id="EQD34223.1"/>
    </source>
</evidence>
<gene>
    <name evidence="1" type="ORF">B1B_17333</name>
</gene>
<name>T0YM92_9ZZZZ</name>
<protein>
    <submittedName>
        <fullName evidence="1">Uncharacterized protein</fullName>
    </submittedName>
</protein>
<reference evidence="1" key="1">
    <citation type="submission" date="2013-08" db="EMBL/GenBank/DDBJ databases">
        <authorList>
            <person name="Mendez C."/>
            <person name="Richter M."/>
            <person name="Ferrer M."/>
            <person name="Sanchez J."/>
        </authorList>
    </citation>
    <scope>NUCLEOTIDE SEQUENCE</scope>
</reference>
<organism evidence="1">
    <name type="scientific">mine drainage metagenome</name>
    <dbReference type="NCBI Taxonomy" id="410659"/>
    <lineage>
        <taxon>unclassified sequences</taxon>
        <taxon>metagenomes</taxon>
        <taxon>ecological metagenomes</taxon>
    </lineage>
</organism>
<proteinExistence type="predicted"/>
<accession>T0YM92</accession>
<comment type="caution">
    <text evidence="1">The sequence shown here is derived from an EMBL/GenBank/DDBJ whole genome shotgun (WGS) entry which is preliminary data.</text>
</comment>